<dbReference type="EMBL" id="JACHDZ010000006">
    <property type="protein sequence ID" value="MBB5345505.1"/>
    <property type="molecule type" value="Genomic_DNA"/>
</dbReference>
<name>A0A7W8JAB6_9BACT</name>
<dbReference type="Pfam" id="PF13376">
    <property type="entry name" value="OmdA"/>
    <property type="match status" value="1"/>
</dbReference>
<evidence type="ECO:0000313" key="2">
    <source>
        <dbReference type="Proteomes" id="UP000569092"/>
    </source>
</evidence>
<reference evidence="1 2" key="1">
    <citation type="submission" date="2020-08" db="EMBL/GenBank/DDBJ databases">
        <title>Genomic Encyclopedia of Type Strains, Phase IV (KMG-V): Genome sequencing to study the core and pangenomes of soil and plant-associated prokaryotes.</title>
        <authorList>
            <person name="Whitman W."/>
        </authorList>
    </citation>
    <scope>NUCLEOTIDE SEQUENCE [LARGE SCALE GENOMIC DNA]</scope>
    <source>
        <strain evidence="1 2">M8US30</strain>
    </source>
</reference>
<organism evidence="1 2">
    <name type="scientific">Tunturiibacter lichenicola</name>
    <dbReference type="NCBI Taxonomy" id="2051959"/>
    <lineage>
        <taxon>Bacteria</taxon>
        <taxon>Pseudomonadati</taxon>
        <taxon>Acidobacteriota</taxon>
        <taxon>Terriglobia</taxon>
        <taxon>Terriglobales</taxon>
        <taxon>Acidobacteriaceae</taxon>
        <taxon>Tunturiibacter</taxon>
    </lineage>
</organism>
<dbReference type="AlphaFoldDB" id="A0A7W8JAB6"/>
<accession>A0A7W8JAB6</accession>
<protein>
    <submittedName>
        <fullName evidence="1">Uncharacterized protein YdeI (YjbR/CyaY-like superfamily)</fullName>
    </submittedName>
</protein>
<dbReference type="Proteomes" id="UP000569092">
    <property type="component" value="Unassembled WGS sequence"/>
</dbReference>
<evidence type="ECO:0000313" key="1">
    <source>
        <dbReference type="EMBL" id="MBB5345505.1"/>
    </source>
</evidence>
<sequence length="189" mass="21476">MKPVSPKSFPNSQALGEWMADNHASAKELWVRVYKSASGKPSVTWADCVVEAIRYGWIDGQKKPLDDSSFLQRLSPRKPGSNWSSKNREHAKKLIQEGRMAPAGLAHVEAAQKDGRWEKAYAGSADMEIPEDFLTALNKLPRAKKFFATLNRQNLFSIYYRLHSAKKPETRAKRMAQILSMLEKETKLR</sequence>
<comment type="caution">
    <text evidence="1">The sequence shown here is derived from an EMBL/GenBank/DDBJ whole genome shotgun (WGS) entry which is preliminary data.</text>
</comment>
<proteinExistence type="predicted"/>
<gene>
    <name evidence="1" type="ORF">HDF10_003499</name>
</gene>